<dbReference type="GO" id="GO:0006355">
    <property type="term" value="P:regulation of DNA-templated transcription"/>
    <property type="evidence" value="ECO:0007669"/>
    <property type="project" value="InterPro"/>
</dbReference>
<dbReference type="Proteomes" id="UP001172911">
    <property type="component" value="Unassembled WGS sequence"/>
</dbReference>
<name>A0AAW7ZF44_9FIRM</name>
<feature type="domain" description="OmpR/PhoB-type" evidence="11">
    <location>
        <begin position="129"/>
        <end position="227"/>
    </location>
</feature>
<comment type="function">
    <text evidence="7">May play the central regulatory role in sporulation. It may be an element of the effector pathway responsible for the activation of sporulation genes in response to nutritional stress. Spo0A may act in concert with spo0H (a sigma factor) to control the expression of some genes that are critical to the sporulation process.</text>
</comment>
<dbReference type="InterPro" id="IPR001789">
    <property type="entry name" value="Sig_transdc_resp-reg_receiver"/>
</dbReference>
<dbReference type="InterPro" id="IPR039420">
    <property type="entry name" value="WalR-like"/>
</dbReference>
<feature type="DNA-binding region" description="OmpR/PhoB-type" evidence="9">
    <location>
        <begin position="129"/>
        <end position="227"/>
    </location>
</feature>
<dbReference type="InterPro" id="IPR016032">
    <property type="entry name" value="Sig_transdc_resp-reg_C-effctor"/>
</dbReference>
<evidence type="ECO:0000256" key="4">
    <source>
        <dbReference type="ARBA" id="ARBA00023015"/>
    </source>
</evidence>
<dbReference type="Gene3D" id="1.10.10.10">
    <property type="entry name" value="Winged helix-like DNA-binding domain superfamily/Winged helix DNA-binding domain"/>
    <property type="match status" value="1"/>
</dbReference>
<keyword evidence="2 8" id="KW-0597">Phosphoprotein</keyword>
<keyword evidence="4" id="KW-0805">Transcription regulation</keyword>
<evidence type="ECO:0000313" key="13">
    <source>
        <dbReference type="Proteomes" id="UP001172911"/>
    </source>
</evidence>
<evidence type="ECO:0000256" key="6">
    <source>
        <dbReference type="ARBA" id="ARBA00023163"/>
    </source>
</evidence>
<evidence type="ECO:0000259" key="10">
    <source>
        <dbReference type="PROSITE" id="PS50110"/>
    </source>
</evidence>
<dbReference type="Gene3D" id="6.10.250.690">
    <property type="match status" value="1"/>
</dbReference>
<evidence type="ECO:0000259" key="11">
    <source>
        <dbReference type="PROSITE" id="PS51755"/>
    </source>
</evidence>
<keyword evidence="3" id="KW-0902">Two-component regulatory system</keyword>
<dbReference type="Pfam" id="PF00486">
    <property type="entry name" value="Trans_reg_C"/>
    <property type="match status" value="1"/>
</dbReference>
<accession>A0AAW7ZF44</accession>
<dbReference type="SUPFAM" id="SSF52172">
    <property type="entry name" value="CheY-like"/>
    <property type="match status" value="1"/>
</dbReference>
<evidence type="ECO:0000313" key="12">
    <source>
        <dbReference type="EMBL" id="MDO7787380.1"/>
    </source>
</evidence>
<dbReference type="FunFam" id="1.10.10.10:FF:000018">
    <property type="entry name" value="DNA-binding response regulator ResD"/>
    <property type="match status" value="1"/>
</dbReference>
<dbReference type="InterPro" id="IPR036388">
    <property type="entry name" value="WH-like_DNA-bd_sf"/>
</dbReference>
<feature type="modified residue" description="4-aspartylphosphate" evidence="8">
    <location>
        <position position="54"/>
    </location>
</feature>
<dbReference type="PROSITE" id="PS50110">
    <property type="entry name" value="RESPONSE_REGULATORY"/>
    <property type="match status" value="1"/>
</dbReference>
<dbReference type="SMART" id="SM00448">
    <property type="entry name" value="REC"/>
    <property type="match status" value="1"/>
</dbReference>
<evidence type="ECO:0000256" key="2">
    <source>
        <dbReference type="ARBA" id="ARBA00022553"/>
    </source>
</evidence>
<dbReference type="PANTHER" id="PTHR48111">
    <property type="entry name" value="REGULATOR OF RPOS"/>
    <property type="match status" value="1"/>
</dbReference>
<feature type="domain" description="Response regulatory" evidence="10">
    <location>
        <begin position="5"/>
        <end position="118"/>
    </location>
</feature>
<dbReference type="InterPro" id="IPR001867">
    <property type="entry name" value="OmpR/PhoB-type_DNA-bd"/>
</dbReference>
<dbReference type="Gene3D" id="3.40.50.2300">
    <property type="match status" value="1"/>
</dbReference>
<evidence type="ECO:0000256" key="1">
    <source>
        <dbReference type="ARBA" id="ARBA00018672"/>
    </source>
</evidence>
<protein>
    <recommendedName>
        <fullName evidence="1">Stage 0 sporulation protein A homolog</fullName>
    </recommendedName>
</protein>
<proteinExistence type="predicted"/>
<evidence type="ECO:0000256" key="5">
    <source>
        <dbReference type="ARBA" id="ARBA00023125"/>
    </source>
</evidence>
<keyword evidence="13" id="KW-1185">Reference proteome</keyword>
<dbReference type="PANTHER" id="PTHR48111:SF21">
    <property type="entry name" value="DNA-BINDING DUAL MASTER TRANSCRIPTIONAL REGULATOR RPAA"/>
    <property type="match status" value="1"/>
</dbReference>
<reference evidence="12" key="1">
    <citation type="journal article" date="2023" name="J. Hazard. Mater.">
        <title>Anaerobic biodegradation of pyrene and benzo[a]pyrene by a new sulfate-reducing Desulforamulus aquiferis strain DSA.</title>
        <authorList>
            <person name="Zhang Z."/>
            <person name="Sun J."/>
            <person name="Gong X."/>
            <person name="Wang C."/>
            <person name="Wang H."/>
        </authorList>
    </citation>
    <scope>NUCLEOTIDE SEQUENCE</scope>
    <source>
        <strain evidence="12">DSA</strain>
    </source>
</reference>
<dbReference type="EMBL" id="JARPTC010000013">
    <property type="protein sequence ID" value="MDO7787380.1"/>
    <property type="molecule type" value="Genomic_DNA"/>
</dbReference>
<reference evidence="12" key="2">
    <citation type="submission" date="2023-03" db="EMBL/GenBank/DDBJ databases">
        <authorList>
            <person name="Zhang Z."/>
        </authorList>
    </citation>
    <scope>NUCLEOTIDE SEQUENCE</scope>
    <source>
        <strain evidence="12">DSA</strain>
    </source>
</reference>
<dbReference type="AlphaFoldDB" id="A0AAW7ZF44"/>
<dbReference type="InterPro" id="IPR011006">
    <property type="entry name" value="CheY-like_superfamily"/>
</dbReference>
<dbReference type="SUPFAM" id="SSF46894">
    <property type="entry name" value="C-terminal effector domain of the bipartite response regulators"/>
    <property type="match status" value="1"/>
</dbReference>
<keyword evidence="5 9" id="KW-0238">DNA-binding</keyword>
<dbReference type="CDD" id="cd00383">
    <property type="entry name" value="trans_reg_C"/>
    <property type="match status" value="1"/>
</dbReference>
<evidence type="ECO:0000256" key="8">
    <source>
        <dbReference type="PROSITE-ProRule" id="PRU00169"/>
    </source>
</evidence>
<evidence type="ECO:0000256" key="9">
    <source>
        <dbReference type="PROSITE-ProRule" id="PRU01091"/>
    </source>
</evidence>
<dbReference type="PROSITE" id="PS51755">
    <property type="entry name" value="OMPR_PHOB"/>
    <property type="match status" value="1"/>
</dbReference>
<dbReference type="FunFam" id="3.40.50.2300:FF:000001">
    <property type="entry name" value="DNA-binding response regulator PhoB"/>
    <property type="match status" value="1"/>
</dbReference>
<evidence type="ECO:0000256" key="7">
    <source>
        <dbReference type="ARBA" id="ARBA00024867"/>
    </source>
</evidence>
<dbReference type="GO" id="GO:0005829">
    <property type="term" value="C:cytosol"/>
    <property type="evidence" value="ECO:0007669"/>
    <property type="project" value="TreeGrafter"/>
</dbReference>
<evidence type="ECO:0000256" key="3">
    <source>
        <dbReference type="ARBA" id="ARBA00023012"/>
    </source>
</evidence>
<sequence length="228" mass="26112">MNRLRVLVVDDEDKIRQVIRIYLTNEGFDVGEAEDGEKALSMFRVSSWDLIILDVMMPKLDGVTVCQEIRKTSKVPIIMLTAKNDEVDRILGLEFGADDYMGKPFSPRELIARIKAVMRRMVTNEKAEEHLINVTGMSINLISREVSIQDKVITLTPKEFDLLALLARNQGRSYSREQLLEMVWGFDYFGDVRTVDTHINRLRDKLRAAGAANYIKTVWGIGYKIDVE</sequence>
<dbReference type="SMART" id="SM00862">
    <property type="entry name" value="Trans_reg_C"/>
    <property type="match status" value="1"/>
</dbReference>
<comment type="caution">
    <text evidence="12">The sequence shown here is derived from an EMBL/GenBank/DDBJ whole genome shotgun (WGS) entry which is preliminary data.</text>
</comment>
<dbReference type="Pfam" id="PF00072">
    <property type="entry name" value="Response_reg"/>
    <property type="match status" value="1"/>
</dbReference>
<gene>
    <name evidence="12" type="ORF">P6N53_09130</name>
</gene>
<keyword evidence="6" id="KW-0804">Transcription</keyword>
<dbReference type="GO" id="GO:0032993">
    <property type="term" value="C:protein-DNA complex"/>
    <property type="evidence" value="ECO:0007669"/>
    <property type="project" value="TreeGrafter"/>
</dbReference>
<dbReference type="RefSeq" id="WP_304542524.1">
    <property type="nucleotide sequence ID" value="NZ_JARPTC010000013.1"/>
</dbReference>
<dbReference type="GO" id="GO:0000976">
    <property type="term" value="F:transcription cis-regulatory region binding"/>
    <property type="evidence" value="ECO:0007669"/>
    <property type="project" value="TreeGrafter"/>
</dbReference>
<dbReference type="GO" id="GO:0000156">
    <property type="term" value="F:phosphorelay response regulator activity"/>
    <property type="evidence" value="ECO:0007669"/>
    <property type="project" value="TreeGrafter"/>
</dbReference>
<organism evidence="12 13">
    <name type="scientific">Desulforamulus aquiferis</name>
    <dbReference type="NCBI Taxonomy" id="1397668"/>
    <lineage>
        <taxon>Bacteria</taxon>
        <taxon>Bacillati</taxon>
        <taxon>Bacillota</taxon>
        <taxon>Clostridia</taxon>
        <taxon>Eubacteriales</taxon>
        <taxon>Peptococcaceae</taxon>
        <taxon>Desulforamulus</taxon>
    </lineage>
</organism>